<sequence>MCRRKGITFSKIHLIDLFKDFKTIAIVGLEKNTGKTETFNFLLNNLQKNYVLGITSIGIDGEDEDQVTHTKKPNIFVDKGVIFVTTEKFYKQKNFLSEILYVSTRSTSTGRIIIAKALEKGKIILSGPTTMKWLSEINLKLFKLGVDKILIDGALSRISSSTISDALILATGAAISLDIEKIVEKTSEIIYKINLPKYPENIEIKPGIFSKEQEFIESSLLNIKNFEKLKKYKEIIISGALTESFLKNLINKNIYPTLIVKDISKIFVKSFYIKLFQKKGGKIFVTHKPNLILITVNPYSPYGYKIDEETLIKKLSKETSLPIINVRKVEKYGCGI</sequence>
<organism evidence="1 2">
    <name type="scientific">Thermosipho melanesiensis</name>
    <dbReference type="NCBI Taxonomy" id="46541"/>
    <lineage>
        <taxon>Bacteria</taxon>
        <taxon>Thermotogati</taxon>
        <taxon>Thermotogota</taxon>
        <taxon>Thermotogae</taxon>
        <taxon>Thermotogales</taxon>
        <taxon>Fervidobacteriaceae</taxon>
        <taxon>Thermosipho</taxon>
    </lineage>
</organism>
<dbReference type="EMBL" id="CP007389">
    <property type="protein sequence ID" value="APT73268.1"/>
    <property type="molecule type" value="Genomic_DNA"/>
</dbReference>
<dbReference type="Proteomes" id="UP000185490">
    <property type="component" value="Chromosome"/>
</dbReference>
<protein>
    <submittedName>
        <fullName evidence="1">Uncharacterized protein</fullName>
    </submittedName>
</protein>
<reference evidence="1 2" key="1">
    <citation type="submission" date="2014-02" db="EMBL/GenBank/DDBJ databases">
        <title>Diversity of Thermotogales isolates from hydrothermal vents.</title>
        <authorList>
            <person name="Haverkamp T.H.A."/>
            <person name="Lossouarn J."/>
            <person name="Geslin C."/>
            <person name="Nesbo C.L."/>
        </authorList>
    </citation>
    <scope>NUCLEOTIDE SEQUENCE [LARGE SCALE GENOMIC DNA]</scope>
    <source>
        <strain evidence="1 2">431</strain>
    </source>
</reference>
<keyword evidence="2" id="KW-1185">Reference proteome</keyword>
<evidence type="ECO:0000313" key="2">
    <source>
        <dbReference type="Proteomes" id="UP000185490"/>
    </source>
</evidence>
<dbReference type="RefSeq" id="WP_012056432.1">
    <property type="nucleotide sequence ID" value="NZ_CP007389.1"/>
</dbReference>
<proteinExistence type="predicted"/>
<gene>
    <name evidence="1" type="ORF">BW47_01060</name>
</gene>
<name>A0ABN4USV6_9BACT</name>
<accession>A0ABN4USV6</accession>
<evidence type="ECO:0000313" key="1">
    <source>
        <dbReference type="EMBL" id="APT73268.1"/>
    </source>
</evidence>